<evidence type="ECO:0000259" key="1">
    <source>
        <dbReference type="Pfam" id="PF00134"/>
    </source>
</evidence>
<dbReference type="CDD" id="cd20557">
    <property type="entry name" value="CYCLIN_ScPCL1-like"/>
    <property type="match status" value="1"/>
</dbReference>
<proteinExistence type="predicted"/>
<keyword evidence="3" id="KW-1185">Reference proteome</keyword>
<reference evidence="2 3" key="1">
    <citation type="journal article" date="2020" name="Genome Biol. Evol.">
        <title>Comparative genomics of strictly vertically transmitted, feminizing microsporidia endosymbionts of amphipod crustaceans.</title>
        <authorList>
            <person name="Cormier A."/>
            <person name="Chebbi M.A."/>
            <person name="Giraud I."/>
            <person name="Wattier R."/>
            <person name="Teixeira M."/>
            <person name="Gilbert C."/>
            <person name="Rigaud T."/>
            <person name="Cordaux R."/>
        </authorList>
    </citation>
    <scope>NUCLEOTIDE SEQUENCE [LARGE SCALE GENOMIC DNA]</scope>
    <source>
        <strain evidence="2 3">Ou3-Ou53</strain>
    </source>
</reference>
<name>A0A9P6H2J0_9MICR</name>
<dbReference type="EMBL" id="SBJO01000051">
    <property type="protein sequence ID" value="KAF9763866.1"/>
    <property type="molecule type" value="Genomic_DNA"/>
</dbReference>
<evidence type="ECO:0000313" key="2">
    <source>
        <dbReference type="EMBL" id="KAF9763866.1"/>
    </source>
</evidence>
<protein>
    <recommendedName>
        <fullName evidence="1">Cyclin N-terminal domain-containing protein</fullName>
    </recommendedName>
</protein>
<dbReference type="Proteomes" id="UP000740883">
    <property type="component" value="Unassembled WGS sequence"/>
</dbReference>
<dbReference type="InterPro" id="IPR006671">
    <property type="entry name" value="Cyclin_N"/>
</dbReference>
<dbReference type="Gene3D" id="1.10.472.10">
    <property type="entry name" value="Cyclin-like"/>
    <property type="match status" value="1"/>
</dbReference>
<dbReference type="SUPFAM" id="SSF47954">
    <property type="entry name" value="Cyclin-like"/>
    <property type="match status" value="1"/>
</dbReference>
<evidence type="ECO:0000313" key="3">
    <source>
        <dbReference type="Proteomes" id="UP000740883"/>
    </source>
</evidence>
<organism evidence="2 3">
    <name type="scientific">Nosema granulosis</name>
    <dbReference type="NCBI Taxonomy" id="83296"/>
    <lineage>
        <taxon>Eukaryota</taxon>
        <taxon>Fungi</taxon>
        <taxon>Fungi incertae sedis</taxon>
        <taxon>Microsporidia</taxon>
        <taxon>Nosematidae</taxon>
        <taxon>Nosema</taxon>
    </lineage>
</organism>
<dbReference type="OrthoDB" id="286814at2759"/>
<comment type="caution">
    <text evidence="2">The sequence shown here is derived from an EMBL/GenBank/DDBJ whole genome shotgun (WGS) entry which is preliminary data.</text>
</comment>
<dbReference type="Pfam" id="PF00134">
    <property type="entry name" value="Cyclin_N"/>
    <property type="match status" value="1"/>
</dbReference>
<accession>A0A9P6H2J0</accession>
<dbReference type="InterPro" id="IPR036915">
    <property type="entry name" value="Cyclin-like_sf"/>
</dbReference>
<sequence length="168" mass="19965">MNHSPSSHRLRSFLSLSIPDTFTVDRICRCIYRGQLSLYTIFTAKHIYDKALQRINFDETLKHHRKLVENHYLVFISCVIIASKVYMDLSYTNISWTEICHFPVVHLNRTERLVLRIIDYDVIVPFPILEQISISYGCSRKHQKKNEERCGVFRRFFSRILSPFMCMS</sequence>
<gene>
    <name evidence="2" type="ORF">NGRA_1011</name>
</gene>
<dbReference type="AlphaFoldDB" id="A0A9P6H2J0"/>
<feature type="domain" description="Cyclin N-terminal" evidence="1">
    <location>
        <begin position="24"/>
        <end position="122"/>
    </location>
</feature>